<comment type="caution">
    <text evidence="1">The sequence shown here is derived from an EMBL/GenBank/DDBJ whole genome shotgun (WGS) entry which is preliminary data.</text>
</comment>
<evidence type="ECO:0000313" key="2">
    <source>
        <dbReference type="Proteomes" id="UP000268093"/>
    </source>
</evidence>
<dbReference type="AlphaFoldDB" id="A0A433DJA1"/>
<keyword evidence="2" id="KW-1185">Reference proteome</keyword>
<dbReference type="Gene3D" id="2.40.50.140">
    <property type="entry name" value="Nucleic acid-binding proteins"/>
    <property type="match status" value="1"/>
</dbReference>
<dbReference type="OrthoDB" id="372421at2759"/>
<name>A0A433DJA1_9FUNG</name>
<evidence type="ECO:0000313" key="1">
    <source>
        <dbReference type="EMBL" id="RUP50964.1"/>
    </source>
</evidence>
<proteinExistence type="predicted"/>
<accession>A0A433DJA1</accession>
<dbReference type="EMBL" id="RBNI01001053">
    <property type="protein sequence ID" value="RUP50964.1"/>
    <property type="molecule type" value="Genomic_DNA"/>
</dbReference>
<organism evidence="1 2">
    <name type="scientific">Jimgerdemannia flammicorona</name>
    <dbReference type="NCBI Taxonomy" id="994334"/>
    <lineage>
        <taxon>Eukaryota</taxon>
        <taxon>Fungi</taxon>
        <taxon>Fungi incertae sedis</taxon>
        <taxon>Mucoromycota</taxon>
        <taxon>Mucoromycotina</taxon>
        <taxon>Endogonomycetes</taxon>
        <taxon>Endogonales</taxon>
        <taxon>Endogonaceae</taxon>
        <taxon>Jimgerdemannia</taxon>
    </lineage>
</organism>
<dbReference type="Proteomes" id="UP000268093">
    <property type="component" value="Unassembled WGS sequence"/>
</dbReference>
<protein>
    <submittedName>
        <fullName evidence="1">Uncharacterized protein</fullName>
    </submittedName>
</protein>
<dbReference type="InterPro" id="IPR012340">
    <property type="entry name" value="NA-bd_OB-fold"/>
</dbReference>
<reference evidence="1 2" key="1">
    <citation type="journal article" date="2018" name="New Phytol.">
        <title>Phylogenomics of Endogonaceae and evolution of mycorrhizas within Mucoromycota.</title>
        <authorList>
            <person name="Chang Y."/>
            <person name="Desiro A."/>
            <person name="Na H."/>
            <person name="Sandor L."/>
            <person name="Lipzen A."/>
            <person name="Clum A."/>
            <person name="Barry K."/>
            <person name="Grigoriev I.V."/>
            <person name="Martin F.M."/>
            <person name="Stajich J.E."/>
            <person name="Smith M.E."/>
            <person name="Bonito G."/>
            <person name="Spatafora J.W."/>
        </authorList>
    </citation>
    <scope>NUCLEOTIDE SEQUENCE [LARGE SCALE GENOMIC DNA]</scope>
    <source>
        <strain evidence="1 2">GMNB39</strain>
    </source>
</reference>
<sequence>MSPYRKSQQGPIIENGVISEIRANGFLVFVPRFEFSIRISRFLFSSYSNHHPFAPYISSMLTLLPAPSLSCLAPNAIDRFGIKGPVYLKDKDGNPVVPTSLLSGNQEEGSIYVVSRITAIYPVIFVLDSTYISNCTLSISPPTTISVQIHGSPLPIIFGLFDKVRISLKLHMSHAHRHSVYMTLIGLHQSEPAIKKTIGERQLLPEITEGERHRLQRLTIENVAESGLDTFVFRQTEVDNSAYGLLEKFRRMAIIELGNG</sequence>
<gene>
    <name evidence="1" type="ORF">BC936DRAFT_136881</name>
</gene>